<dbReference type="PROSITE" id="PS50039">
    <property type="entry name" value="FORK_HEAD_3"/>
    <property type="match status" value="1"/>
</dbReference>
<feature type="domain" description="FHA" evidence="5">
    <location>
        <begin position="431"/>
        <end position="488"/>
    </location>
</feature>
<feature type="compositionally biased region" description="Polar residues" evidence="4">
    <location>
        <begin position="900"/>
        <end position="909"/>
    </location>
</feature>
<feature type="compositionally biased region" description="Basic and acidic residues" evidence="4">
    <location>
        <begin position="729"/>
        <end position="758"/>
    </location>
</feature>
<dbReference type="SUPFAM" id="SSF49879">
    <property type="entry name" value="SMAD/FHA domain"/>
    <property type="match status" value="1"/>
</dbReference>
<organism evidence="7 8">
    <name type="scientific">Calycina marina</name>
    <dbReference type="NCBI Taxonomy" id="1763456"/>
    <lineage>
        <taxon>Eukaryota</taxon>
        <taxon>Fungi</taxon>
        <taxon>Dikarya</taxon>
        <taxon>Ascomycota</taxon>
        <taxon>Pezizomycotina</taxon>
        <taxon>Leotiomycetes</taxon>
        <taxon>Helotiales</taxon>
        <taxon>Pezizellaceae</taxon>
        <taxon>Calycina</taxon>
    </lineage>
</organism>
<dbReference type="CDD" id="cd00059">
    <property type="entry name" value="FH_FOX"/>
    <property type="match status" value="1"/>
</dbReference>
<feature type="compositionally biased region" description="Polar residues" evidence="4">
    <location>
        <begin position="983"/>
        <end position="1035"/>
    </location>
</feature>
<dbReference type="SUPFAM" id="SSF46785">
    <property type="entry name" value="Winged helix' DNA-binding domain"/>
    <property type="match status" value="1"/>
</dbReference>
<accession>A0A9P8CD75</accession>
<feature type="compositionally biased region" description="Basic and acidic residues" evidence="4">
    <location>
        <begin position="664"/>
        <end position="682"/>
    </location>
</feature>
<evidence type="ECO:0000259" key="5">
    <source>
        <dbReference type="PROSITE" id="PS50006"/>
    </source>
</evidence>
<feature type="compositionally biased region" description="Acidic residues" evidence="4">
    <location>
        <begin position="576"/>
        <end position="612"/>
    </location>
</feature>
<feature type="region of interest" description="Disordered" evidence="4">
    <location>
        <begin position="326"/>
        <end position="356"/>
    </location>
</feature>
<evidence type="ECO:0000256" key="4">
    <source>
        <dbReference type="SAM" id="MobiDB-lite"/>
    </source>
</evidence>
<feature type="domain" description="Fork-head" evidence="6">
    <location>
        <begin position="776"/>
        <end position="850"/>
    </location>
</feature>
<feature type="compositionally biased region" description="Polar residues" evidence="4">
    <location>
        <begin position="1485"/>
        <end position="1500"/>
    </location>
</feature>
<feature type="DNA-binding region" description="Fork-head" evidence="3">
    <location>
        <begin position="776"/>
        <end position="850"/>
    </location>
</feature>
<feature type="region of interest" description="Disordered" evidence="4">
    <location>
        <begin position="370"/>
        <end position="419"/>
    </location>
</feature>
<feature type="region of interest" description="Disordered" evidence="4">
    <location>
        <begin position="929"/>
        <end position="1314"/>
    </location>
</feature>
<keyword evidence="8" id="KW-1185">Reference proteome</keyword>
<feature type="compositionally biased region" description="Low complexity" evidence="4">
    <location>
        <begin position="1142"/>
        <end position="1153"/>
    </location>
</feature>
<dbReference type="InterPro" id="IPR036390">
    <property type="entry name" value="WH_DNA-bd_sf"/>
</dbReference>
<dbReference type="Gene3D" id="1.10.10.10">
    <property type="entry name" value="Winged helix-like DNA-binding domain superfamily/Winged helix DNA-binding domain"/>
    <property type="match status" value="1"/>
</dbReference>
<dbReference type="GO" id="GO:0043565">
    <property type="term" value="F:sequence-specific DNA binding"/>
    <property type="evidence" value="ECO:0007669"/>
    <property type="project" value="InterPro"/>
</dbReference>
<feature type="compositionally biased region" description="Basic residues" evidence="4">
    <location>
        <begin position="718"/>
        <end position="728"/>
    </location>
</feature>
<dbReference type="OrthoDB" id="5402974at2759"/>
<dbReference type="InterPro" id="IPR001766">
    <property type="entry name" value="Fork_head_dom"/>
</dbReference>
<dbReference type="PROSITE" id="PS00658">
    <property type="entry name" value="FORK_HEAD_2"/>
    <property type="match status" value="1"/>
</dbReference>
<feature type="compositionally biased region" description="Polar residues" evidence="4">
    <location>
        <begin position="38"/>
        <end position="53"/>
    </location>
</feature>
<feature type="compositionally biased region" description="Polar residues" evidence="4">
    <location>
        <begin position="113"/>
        <end position="139"/>
    </location>
</feature>
<evidence type="ECO:0000256" key="1">
    <source>
        <dbReference type="ARBA" id="ARBA00023125"/>
    </source>
</evidence>
<feature type="region of interest" description="Disordered" evidence="4">
    <location>
        <begin position="1"/>
        <end position="139"/>
    </location>
</feature>
<sequence>MTSPHAPTPEVITPPAGWRDTPELTAVTEQSIDGPFGNTEQNKATTNTSQLPAQAQHPAKFPDIPDECNRQTEPEVKAIQTPAKATGAGEEKEDENENGKRIIENEPEKPEITQRQNQDVPGDSTLQSVETGEELPQQSNEMRIENVSTIQPIADGHLYPDFHAITAPIEYGMPDNITNAVSDDAAVATMPPRVNHLSDSMEIYTSSIENAALLACMQSPADYLGIEMNTLGLDGSLDLPSTSADGLLALQVASTMSGGFQFDQAGLDPSPNITSGDTMVEDKHRVSAYAKLEFADGEFYMNTHQVYLGRDQAMMKAAIRREKEEEARQLQEEIQQLHTPARKKGSKYSRSAVSESGGILRDVGDAEYEEKMRRRRLKKMSKKSKSTGSSDRHWSRRNSTARPAELPILQPTRQESPAAAAAIPLDPATLRPSPHDCPLVAVHPPGGTSKEYKAISRSHILIRYSSTKHLFEAEILGRNGAFVDERFCIHHEVIELKSGSQMQLGGVVVRFILPDVAEGQIGAQQSMGYEESIMTDRYSEGGKEMSFDFGDTPRRSHREDSSDEVSDGLLVFNGFSDDDDQENEEIEPLGELVNEDDEDNGGEDFGGDEEDVHESGQSENEEIEPQLPRVKLSNELANAADPKVKPSKEKKRGPGRPPKNGIMSKREQQLAKKLALEEEKAKNTAASPSEIDPATGKKKVGRPRLQPGTDSPEGAPREKRKYTKRKPKEPKDPNIKGEGSGEEKPVKPKKEKKPKPERSPTPTFIESELTPEQLVKPQANYVTLIYDALTDSKTGQMSLPQLYRAIQRKYPYFVLKTSTSGWQSSVRHNLSQHAAFQKTERDGKGWMWAIVQGASIEKEKKRRATPPPQQYPQQIYPGQPQYGYQGYPPPPPGYYQPYPNATNGYQGQQGYMPPYANGPYGAPPNMNAHSHPPYIPPHMVAPAGGGGSYSSPYAPKQSPDAPPQNGSLPQPPLPPTPSMQQNNPQGLTTQSQANENTSNQQMSIAPDSGQSQPQANTSPMQHQAQTLQENQAYVPQQNAPPQYQSQYQSQQNASSMPPQSQQVPTGQQAIGGQYPMQNHTTQPYPAPQNYGVQNSVVQTPINQSAATPNGIAQDSSPQDTVSQNSIPQNAMPQQNTPQNALSQQSMPPQSIPQNNMPNNSTPQHQAPQHSTPQSYVPQNQVPQYAVPQNAMPQAPLPLNSMPQNSTSQSSVPQNLVPQNPISQHAAQPDFRQPNSAAQNVHQPQISHEGPPSGASQSGSNTQQINSIGQPYQQNHQVGPSSPQNSPSLTSQTPPVQPSHSFSGPESLSSADDPRVGFIDRFKPLMVESLRGKCDDPVAVVESAANRLLGRTTVSSVRDAYESKIFDIMRNALRTVPAFQHDVLPGTTSQPNEPGPQSQTSGYRSGMAESSFQQSFQHTPSEMLNQNGNRPASGQGNSHSNGAYTSMTLSTGTAQGQLNAQNYRNNASIPEGSATQNTVPEAAFNGQHSAGGNSVNQTMERSQGLPVSSEAPLSRTVSGSSQNAPITNAAPMVVPPEKLSSVPEPAAAVPMSGQGQKRSHPDTDGPHDREAKRVAIGDGLHSQPEAGNPMPQDPGNLEMPYPPVTMV</sequence>
<feature type="compositionally biased region" description="Basic and acidic residues" evidence="4">
    <location>
        <begin position="97"/>
        <end position="112"/>
    </location>
</feature>
<dbReference type="InterPro" id="IPR045178">
    <property type="entry name" value="Fhl1/FHA1"/>
</dbReference>
<dbReference type="InterPro" id="IPR036388">
    <property type="entry name" value="WH-like_DNA-bd_sf"/>
</dbReference>
<keyword evidence="1 3" id="KW-0238">DNA-binding</keyword>
<feature type="region of interest" description="Disordered" evidence="4">
    <location>
        <begin position="1482"/>
        <end position="1606"/>
    </location>
</feature>
<dbReference type="InterPro" id="IPR008984">
    <property type="entry name" value="SMAD_FHA_dom_sf"/>
</dbReference>
<feature type="compositionally biased region" description="Low complexity" evidence="4">
    <location>
        <begin position="871"/>
        <end position="886"/>
    </location>
</feature>
<keyword evidence="2 3" id="KW-0539">Nucleus</keyword>
<dbReference type="GO" id="GO:0003700">
    <property type="term" value="F:DNA-binding transcription factor activity"/>
    <property type="evidence" value="ECO:0007669"/>
    <property type="project" value="InterPro"/>
</dbReference>
<feature type="region of interest" description="Disordered" evidence="4">
    <location>
        <begin position="541"/>
        <end position="768"/>
    </location>
</feature>
<comment type="caution">
    <text evidence="7">The sequence shown here is derived from an EMBL/GenBank/DDBJ whole genome shotgun (WGS) entry which is preliminary data.</text>
</comment>
<dbReference type="EMBL" id="MU254073">
    <property type="protein sequence ID" value="KAG9242442.1"/>
    <property type="molecule type" value="Genomic_DNA"/>
</dbReference>
<feature type="compositionally biased region" description="Polar residues" evidence="4">
    <location>
        <begin position="1514"/>
        <end position="1525"/>
    </location>
</feature>
<feature type="compositionally biased region" description="Low complexity" evidence="4">
    <location>
        <begin position="1036"/>
        <end position="1055"/>
    </location>
</feature>
<feature type="compositionally biased region" description="Polar residues" evidence="4">
    <location>
        <begin position="1232"/>
        <end position="1245"/>
    </location>
</feature>
<evidence type="ECO:0000256" key="3">
    <source>
        <dbReference type="PROSITE-ProRule" id="PRU00089"/>
    </source>
</evidence>
<evidence type="ECO:0000313" key="8">
    <source>
        <dbReference type="Proteomes" id="UP000887226"/>
    </source>
</evidence>
<feature type="compositionally biased region" description="Basic residues" evidence="4">
    <location>
        <begin position="373"/>
        <end position="385"/>
    </location>
</feature>
<feature type="compositionally biased region" description="Polar residues" evidence="4">
    <location>
        <begin position="1200"/>
        <end position="1225"/>
    </location>
</feature>
<feature type="compositionally biased region" description="Polar residues" evidence="4">
    <location>
        <begin position="1090"/>
        <end position="1141"/>
    </location>
</feature>
<feature type="compositionally biased region" description="Polar residues" evidence="4">
    <location>
        <begin position="1056"/>
        <end position="1083"/>
    </location>
</feature>
<dbReference type="InterPro" id="IPR000253">
    <property type="entry name" value="FHA_dom"/>
</dbReference>
<dbReference type="PRINTS" id="PR00053">
    <property type="entry name" value="FORKHEAD"/>
</dbReference>
<protein>
    <recommendedName>
        <fullName evidence="9">Fork-head domain-containing protein</fullName>
    </recommendedName>
</protein>
<evidence type="ECO:0000313" key="7">
    <source>
        <dbReference type="EMBL" id="KAG9242442.1"/>
    </source>
</evidence>
<feature type="compositionally biased region" description="Basic and acidic residues" evidence="4">
    <location>
        <begin position="541"/>
        <end position="560"/>
    </location>
</feature>
<feature type="compositionally biased region" description="Polar residues" evidence="4">
    <location>
        <begin position="1385"/>
        <end position="1446"/>
    </location>
</feature>
<dbReference type="PANTHER" id="PTHR21712:SF29">
    <property type="entry name" value="PRE-RRNA-PROCESSING PROTEIN FHL1"/>
    <property type="match status" value="1"/>
</dbReference>
<dbReference type="Proteomes" id="UP000887226">
    <property type="component" value="Unassembled WGS sequence"/>
</dbReference>
<gene>
    <name evidence="7" type="ORF">BJ878DRAFT_544257</name>
</gene>
<feature type="region of interest" description="Disordered" evidence="4">
    <location>
        <begin position="1383"/>
        <end position="1446"/>
    </location>
</feature>
<name>A0A9P8CD75_9HELO</name>
<feature type="compositionally biased region" description="Basic and acidic residues" evidence="4">
    <location>
        <begin position="67"/>
        <end position="76"/>
    </location>
</feature>
<feature type="compositionally biased region" description="Polar residues" evidence="4">
    <location>
        <begin position="1154"/>
        <end position="1182"/>
    </location>
</feature>
<reference evidence="7" key="1">
    <citation type="journal article" date="2021" name="IMA Fungus">
        <title>Genomic characterization of three marine fungi, including Emericellopsis atlantica sp. nov. with signatures of a generalist lifestyle and marine biomass degradation.</title>
        <authorList>
            <person name="Hagestad O.C."/>
            <person name="Hou L."/>
            <person name="Andersen J.H."/>
            <person name="Hansen E.H."/>
            <person name="Altermark B."/>
            <person name="Li C."/>
            <person name="Kuhnert E."/>
            <person name="Cox R.J."/>
            <person name="Crous P.W."/>
            <person name="Spatafora J.W."/>
            <person name="Lail K."/>
            <person name="Amirebrahimi M."/>
            <person name="Lipzen A."/>
            <person name="Pangilinan J."/>
            <person name="Andreopoulos W."/>
            <person name="Hayes R.D."/>
            <person name="Ng V."/>
            <person name="Grigoriev I.V."/>
            <person name="Jackson S.A."/>
            <person name="Sutton T.D.S."/>
            <person name="Dobson A.D.W."/>
            <person name="Rama T."/>
        </authorList>
    </citation>
    <scope>NUCLEOTIDE SEQUENCE</scope>
    <source>
        <strain evidence="7">TRa3180A</strain>
    </source>
</reference>
<dbReference type="Pfam" id="PF00250">
    <property type="entry name" value="Forkhead"/>
    <property type="match status" value="1"/>
</dbReference>
<dbReference type="GO" id="GO:0005634">
    <property type="term" value="C:nucleus"/>
    <property type="evidence" value="ECO:0007669"/>
    <property type="project" value="UniProtKB-SubCell"/>
</dbReference>
<dbReference type="InterPro" id="IPR030456">
    <property type="entry name" value="TF_fork_head_CS_2"/>
</dbReference>
<proteinExistence type="predicted"/>
<evidence type="ECO:0000259" key="6">
    <source>
        <dbReference type="PROSITE" id="PS50039"/>
    </source>
</evidence>
<dbReference type="PROSITE" id="PS50006">
    <property type="entry name" value="FHA_DOMAIN"/>
    <property type="match status" value="1"/>
</dbReference>
<evidence type="ECO:0008006" key="9">
    <source>
        <dbReference type="Google" id="ProtNLM"/>
    </source>
</evidence>
<feature type="compositionally biased region" description="Polar residues" evidence="4">
    <location>
        <begin position="1253"/>
        <end position="1309"/>
    </location>
</feature>
<comment type="subcellular location">
    <subcellularLocation>
        <location evidence="3">Nucleus</location>
    </subcellularLocation>
</comment>
<feature type="compositionally biased region" description="Basic and acidic residues" evidence="4">
    <location>
        <begin position="1558"/>
        <end position="1574"/>
    </location>
</feature>
<feature type="region of interest" description="Disordered" evidence="4">
    <location>
        <begin position="858"/>
        <end position="910"/>
    </location>
</feature>
<dbReference type="PANTHER" id="PTHR21712">
    <property type="entry name" value="PRE-RRNA-PROCESSING PROTEIN FHL1"/>
    <property type="match status" value="1"/>
</dbReference>
<dbReference type="GO" id="GO:0060962">
    <property type="term" value="P:regulation of ribosomal protein gene transcription by RNA polymerase II"/>
    <property type="evidence" value="ECO:0007669"/>
    <property type="project" value="InterPro"/>
</dbReference>
<evidence type="ECO:0000256" key="2">
    <source>
        <dbReference type="ARBA" id="ARBA00023242"/>
    </source>
</evidence>
<dbReference type="SMART" id="SM00339">
    <property type="entry name" value="FH"/>
    <property type="match status" value="1"/>
</dbReference>